<dbReference type="SMART" id="SM00248">
    <property type="entry name" value="ANK"/>
    <property type="match status" value="5"/>
</dbReference>
<dbReference type="AlphaFoldDB" id="M1VWS4"/>
<accession>M1VWS4</accession>
<feature type="domain" description="F-box" evidence="4">
    <location>
        <begin position="14"/>
        <end position="60"/>
    </location>
</feature>
<evidence type="ECO:0000256" key="3">
    <source>
        <dbReference type="PROSITE-ProRule" id="PRU00023"/>
    </source>
</evidence>
<dbReference type="PANTHER" id="PTHR24198:SF165">
    <property type="entry name" value="ANKYRIN REPEAT-CONTAINING PROTEIN-RELATED"/>
    <property type="match status" value="1"/>
</dbReference>
<dbReference type="PANTHER" id="PTHR24198">
    <property type="entry name" value="ANKYRIN REPEAT AND PROTEIN KINASE DOMAIN-CONTAINING PROTEIN"/>
    <property type="match status" value="1"/>
</dbReference>
<dbReference type="OrthoDB" id="195446at2759"/>
<dbReference type="InterPro" id="IPR002110">
    <property type="entry name" value="Ankyrin_rpt"/>
</dbReference>
<feature type="repeat" description="ANK" evidence="3">
    <location>
        <begin position="121"/>
        <end position="153"/>
    </location>
</feature>
<dbReference type="Pfam" id="PF12937">
    <property type="entry name" value="F-box-like"/>
    <property type="match status" value="1"/>
</dbReference>
<dbReference type="VEuPathDB" id="FungiDB:CPUR_05632"/>
<name>M1VWS4_CLAP2</name>
<evidence type="ECO:0000259" key="4">
    <source>
        <dbReference type="PROSITE" id="PS50181"/>
    </source>
</evidence>
<dbReference type="PROSITE" id="PS50181">
    <property type="entry name" value="FBOX"/>
    <property type="match status" value="1"/>
</dbReference>
<dbReference type="SUPFAM" id="SSF48403">
    <property type="entry name" value="Ankyrin repeat"/>
    <property type="match status" value="1"/>
</dbReference>
<dbReference type="InterPro" id="IPR001810">
    <property type="entry name" value="F-box_dom"/>
</dbReference>
<organism evidence="5 6">
    <name type="scientific">Claviceps purpurea (strain 20.1)</name>
    <name type="common">Ergot fungus</name>
    <name type="synonym">Sphacelia segetum</name>
    <dbReference type="NCBI Taxonomy" id="1111077"/>
    <lineage>
        <taxon>Eukaryota</taxon>
        <taxon>Fungi</taxon>
        <taxon>Dikarya</taxon>
        <taxon>Ascomycota</taxon>
        <taxon>Pezizomycotina</taxon>
        <taxon>Sordariomycetes</taxon>
        <taxon>Hypocreomycetidae</taxon>
        <taxon>Hypocreales</taxon>
        <taxon>Clavicipitaceae</taxon>
        <taxon>Claviceps</taxon>
    </lineage>
</organism>
<dbReference type="InterPro" id="IPR036047">
    <property type="entry name" value="F-box-like_dom_sf"/>
</dbReference>
<dbReference type="PROSITE" id="PS50088">
    <property type="entry name" value="ANK_REPEAT"/>
    <property type="match status" value="2"/>
</dbReference>
<dbReference type="Proteomes" id="UP000016801">
    <property type="component" value="Unassembled WGS sequence"/>
</dbReference>
<reference evidence="5 6" key="1">
    <citation type="journal article" date="2013" name="PLoS Genet.">
        <title>Plant-symbiotic fungi as chemical engineers: Multi-genome analysis of the Clavicipitaceae reveals dynamics of alkaloid loci.</title>
        <authorList>
            <person name="Schardl C.L."/>
            <person name="Young C.A."/>
            <person name="Hesse U."/>
            <person name="Amyotte S.G."/>
            <person name="Andreeva K."/>
            <person name="Calie P.J."/>
            <person name="Fleetwood D.J."/>
            <person name="Haws D.C."/>
            <person name="Moore N."/>
            <person name="Oeser B."/>
            <person name="Panaccione D.G."/>
            <person name="Schweri K.K."/>
            <person name="Voisey C.R."/>
            <person name="Farman M.L."/>
            <person name="Jaromczyk J.W."/>
            <person name="Roe B.A."/>
            <person name="O'Sullivan D.M."/>
            <person name="Scott B."/>
            <person name="Tudzynski P."/>
            <person name="An Z."/>
            <person name="Arnaoudova E.G."/>
            <person name="Bullock C.T."/>
            <person name="Charlton N.D."/>
            <person name="Chen L."/>
            <person name="Cox M."/>
            <person name="Dinkins R.D."/>
            <person name="Florea S."/>
            <person name="Glenn A.E."/>
            <person name="Gordon A."/>
            <person name="Gueldener U."/>
            <person name="Harris D.R."/>
            <person name="Hollin W."/>
            <person name="Jaromczyk J."/>
            <person name="Johnson R.D."/>
            <person name="Khan A.K."/>
            <person name="Leistner E."/>
            <person name="Leuchtmann A."/>
            <person name="Li C."/>
            <person name="Liu J."/>
            <person name="Liu J."/>
            <person name="Liu M."/>
            <person name="Mace W."/>
            <person name="Machado C."/>
            <person name="Nagabhyru P."/>
            <person name="Pan J."/>
            <person name="Schmid J."/>
            <person name="Sugawara K."/>
            <person name="Steiner U."/>
            <person name="Takach J.E."/>
            <person name="Tanaka E."/>
            <person name="Webb J.S."/>
            <person name="Wilson E.V."/>
            <person name="Wiseman J.L."/>
            <person name="Yoshida R."/>
            <person name="Zeng Z."/>
        </authorList>
    </citation>
    <scope>NUCLEOTIDE SEQUENCE [LARGE SCALE GENOMIC DNA]</scope>
    <source>
        <strain evidence="5 6">20.1</strain>
    </source>
</reference>
<dbReference type="EMBL" id="CAGA01000034">
    <property type="protein sequence ID" value="CCE31777.1"/>
    <property type="molecule type" value="Genomic_DNA"/>
</dbReference>
<evidence type="ECO:0000256" key="2">
    <source>
        <dbReference type="ARBA" id="ARBA00023043"/>
    </source>
</evidence>
<dbReference type="PROSITE" id="PS50297">
    <property type="entry name" value="ANK_REP_REGION"/>
    <property type="match status" value="1"/>
</dbReference>
<keyword evidence="2 3" id="KW-0040">ANK repeat</keyword>
<dbReference type="Gene3D" id="1.25.40.20">
    <property type="entry name" value="Ankyrin repeat-containing domain"/>
    <property type="match status" value="2"/>
</dbReference>
<dbReference type="SUPFAM" id="SSF81383">
    <property type="entry name" value="F-box domain"/>
    <property type="match status" value="1"/>
</dbReference>
<evidence type="ECO:0000313" key="6">
    <source>
        <dbReference type="Proteomes" id="UP000016801"/>
    </source>
</evidence>
<gene>
    <name evidence="5" type="ORF">CPUR_05632</name>
</gene>
<feature type="repeat" description="ANK" evidence="3">
    <location>
        <begin position="261"/>
        <end position="293"/>
    </location>
</feature>
<dbReference type="InterPro" id="IPR036770">
    <property type="entry name" value="Ankyrin_rpt-contain_sf"/>
</dbReference>
<dbReference type="PhylomeDB" id="M1VWS4"/>
<sequence>MDSATRERDGDESMCPMVLLPSEMKYQIISHISTQESLSRLGQSCRAWYEIANAELYKRDSREYNSLAIKWMAAYATGEQRTDSAIRTLLISLRWGGQIDAIQQGHPRLDQDQPLAGDLFDASTALHFAVFAGNLRLTKTLLDMKASLTIPCSAPLLKTMDLEELSRKVSYFQHVLNGYFWPFGAAFPIFLAFLQSDTDMCELLIERGAGREAMIVGPDNDSKVFSILHFAAVDTTADNRQWQCLFDSFRDYIDEPCPGNHKYTPLHLALWSGCTQGMQIAVEAGADKEAKASASRTPLFMGIMGIPRRTNAEEHTRCFRKFVELGASVNPEGTSLLETAVRSYAISPADYSLMRHVIDFLLEHHVDINRSSLRSDTNVVNEIIEGIFYSEDDIRGVNSLKQLLNDLVDRGLNLTISEPRLPSPLYRVLCHRQAGLESLVDLLCEKGATIHEHEVDSAFRTWCQTSRLWETNAYDAWWRHQGQEDEIFLKWCEHPYNAWWWQHVKHISSLEVSRAYGIAFHKSRKLYDILTHLPLPAPWDGSLVKEAFRAKQLWSWRLVVQREFEDKFLATWSSDGGENMIHLTVRKYAAESCYSTADAILDVLYLRDKGVNMSSPNSHGQTPLELLLRSDSCKDDFSEMVALFAGKVHKDSASGPSQNSGLE</sequence>
<evidence type="ECO:0000313" key="5">
    <source>
        <dbReference type="EMBL" id="CCE31777.1"/>
    </source>
</evidence>
<keyword evidence="1" id="KW-0677">Repeat</keyword>
<proteinExistence type="predicted"/>
<dbReference type="CDD" id="cd09917">
    <property type="entry name" value="F-box_SF"/>
    <property type="match status" value="1"/>
</dbReference>
<protein>
    <recommendedName>
        <fullName evidence="4">F-box domain-containing protein</fullName>
    </recommendedName>
</protein>
<dbReference type="HOGENOM" id="CLU_014359_0_0_1"/>
<comment type="caution">
    <text evidence="5">The sequence shown here is derived from an EMBL/GenBank/DDBJ whole genome shotgun (WGS) entry which is preliminary data.</text>
</comment>
<dbReference type="STRING" id="1111077.M1VWS4"/>
<keyword evidence="6" id="KW-1185">Reference proteome</keyword>
<evidence type="ECO:0000256" key="1">
    <source>
        <dbReference type="ARBA" id="ARBA00022737"/>
    </source>
</evidence>